<dbReference type="PANTHER" id="PTHR30006:SF25">
    <property type="entry name" value="PHOSPHOGLYCERATE TRANSPORT REGULATORY PROTEIN PGTC"/>
    <property type="match status" value="1"/>
</dbReference>
<reference evidence="3" key="1">
    <citation type="submission" date="2023-07" db="EMBL/GenBank/DDBJ databases">
        <title>Genome content predicts the carbon catabolic preferences of heterotrophic bacteria.</title>
        <authorList>
            <person name="Gralka M."/>
        </authorList>
    </citation>
    <scope>NUCLEOTIDE SEQUENCE</scope>
    <source>
        <strain evidence="3">G2M05</strain>
    </source>
</reference>
<dbReference type="Pfam" id="PF13343">
    <property type="entry name" value="SBP_bac_6"/>
    <property type="match status" value="1"/>
</dbReference>
<comment type="caution">
    <text evidence="3">The sequence shown here is derived from an EMBL/GenBank/DDBJ whole genome shotgun (WGS) entry which is preliminary data.</text>
</comment>
<dbReference type="EMBL" id="JAUOPU010000013">
    <property type="protein sequence ID" value="MDO6543523.1"/>
    <property type="molecule type" value="Genomic_DNA"/>
</dbReference>
<sequence length="418" mass="48016">MYRLITLLLMLLPQAVFAYNTPLIVLTTFSQNSLGTLISDYQAKYPDVKIKILHRHEDAALRLLNDSTHDIDMVISTSIPIFEQLKQSNALMELPSVSEKFANAEVKATLQQFNKKIALLGYSRYGFMWNQRYLEKHNLDRPSSWESLTHPQYFQHLIMATPSRSISSHYMVESILQHYGWQAGWKLLYKISGNLASVSMFNVTDQISRGLVGVAPVMDVFAFRTQQPFPFIGFSYQPNSPVLPAYMGSIKNLHHSDKTVPFLQYIESFQSNKSPQQEIHQRYPHSHDHNVLSEGQRLDYALIKQRGVIVKQLFTHTIVHSLALHNKAWLLINKIQTFSQLTQQQQRQLKQAITLATTPPISEQDLKDILKNGSKLSSKKHQGLNDSHLWCLDMYEQLNASIAITEDIVMELEVYHHG</sequence>
<gene>
    <name evidence="3" type="ORF">Q4568_13325</name>
</gene>
<dbReference type="SUPFAM" id="SSF53850">
    <property type="entry name" value="Periplasmic binding protein-like II"/>
    <property type="match status" value="1"/>
</dbReference>
<protein>
    <submittedName>
        <fullName evidence="3">ABC transporter substrate-binding protein</fullName>
    </submittedName>
</protein>
<evidence type="ECO:0000256" key="2">
    <source>
        <dbReference type="SAM" id="SignalP"/>
    </source>
</evidence>
<evidence type="ECO:0000313" key="3">
    <source>
        <dbReference type="EMBL" id="MDO6543523.1"/>
    </source>
</evidence>
<dbReference type="RefSeq" id="WP_281223162.1">
    <property type="nucleotide sequence ID" value="NZ_CANMLA010000017.1"/>
</dbReference>
<dbReference type="GO" id="GO:0030288">
    <property type="term" value="C:outer membrane-bounded periplasmic space"/>
    <property type="evidence" value="ECO:0007669"/>
    <property type="project" value="TreeGrafter"/>
</dbReference>
<dbReference type="AlphaFoldDB" id="A0AAW7Y883"/>
<evidence type="ECO:0000256" key="1">
    <source>
        <dbReference type="ARBA" id="ARBA00022729"/>
    </source>
</evidence>
<feature type="signal peptide" evidence="2">
    <location>
        <begin position="1"/>
        <end position="18"/>
    </location>
</feature>
<feature type="chain" id="PRO_5043644995" evidence="2">
    <location>
        <begin position="19"/>
        <end position="418"/>
    </location>
</feature>
<evidence type="ECO:0000313" key="4">
    <source>
        <dbReference type="Proteomes" id="UP001170624"/>
    </source>
</evidence>
<organism evidence="3 4">
    <name type="scientific">Photobacterium sanguinicancri</name>
    <dbReference type="NCBI Taxonomy" id="875932"/>
    <lineage>
        <taxon>Bacteria</taxon>
        <taxon>Pseudomonadati</taxon>
        <taxon>Pseudomonadota</taxon>
        <taxon>Gammaproteobacteria</taxon>
        <taxon>Vibrionales</taxon>
        <taxon>Vibrionaceae</taxon>
        <taxon>Photobacterium</taxon>
    </lineage>
</organism>
<proteinExistence type="predicted"/>
<dbReference type="Proteomes" id="UP001170624">
    <property type="component" value="Unassembled WGS sequence"/>
</dbReference>
<dbReference type="Gene3D" id="3.40.190.10">
    <property type="entry name" value="Periplasmic binding protein-like II"/>
    <property type="match status" value="2"/>
</dbReference>
<accession>A0AAW7Y883</accession>
<name>A0AAW7Y883_9GAMM</name>
<keyword evidence="1 2" id="KW-0732">Signal</keyword>
<dbReference type="PANTHER" id="PTHR30006">
    <property type="entry name" value="THIAMINE-BINDING PERIPLASMIC PROTEIN-RELATED"/>
    <property type="match status" value="1"/>
</dbReference>